<dbReference type="EMBL" id="CP071528">
    <property type="protein sequence ID" value="USQ15490.1"/>
    <property type="molecule type" value="Genomic_DNA"/>
</dbReference>
<proteinExistence type="predicted"/>
<dbReference type="RefSeq" id="WP_252582742.1">
    <property type="nucleotide sequence ID" value="NZ_CP071528.1"/>
</dbReference>
<evidence type="ECO:0008006" key="4">
    <source>
        <dbReference type="Google" id="ProtNLM"/>
    </source>
</evidence>
<keyword evidence="1" id="KW-0614">Plasmid</keyword>
<reference evidence="1" key="1">
    <citation type="submission" date="2021-03" db="EMBL/GenBank/DDBJ databases">
        <title>Legionella lytica PCM 2298.</title>
        <authorList>
            <person name="Koper P."/>
        </authorList>
    </citation>
    <scope>NUCLEOTIDE SEQUENCE</scope>
    <source>
        <strain evidence="1">PCM 2298</strain>
        <plasmid evidence="1">pLlyPCM2298_1</plasmid>
        <plasmid evidence="2">pLlyPCM2298_2</plasmid>
    </source>
</reference>
<accession>A0ABY4YD07</accession>
<keyword evidence="3" id="KW-1185">Reference proteome</keyword>
<dbReference type="EMBL" id="CP071529">
    <property type="protein sequence ID" value="USQ15513.1"/>
    <property type="molecule type" value="Genomic_DNA"/>
</dbReference>
<organism evidence="1 3">
    <name type="scientific">Legionella lytica</name>
    <dbReference type="NCBI Taxonomy" id="96232"/>
    <lineage>
        <taxon>Bacteria</taxon>
        <taxon>Pseudomonadati</taxon>
        <taxon>Pseudomonadota</taxon>
        <taxon>Gammaproteobacteria</taxon>
        <taxon>Legionellales</taxon>
        <taxon>Legionellaceae</taxon>
        <taxon>Legionella</taxon>
    </lineage>
</organism>
<protein>
    <recommendedName>
        <fullName evidence="4">Dot/Icm T4SS effector</fullName>
    </recommendedName>
</protein>
<geneLocation type="plasmid" evidence="1 3">
    <name>pLlyPCM2298_1</name>
</geneLocation>
<evidence type="ECO:0000313" key="3">
    <source>
        <dbReference type="Proteomes" id="UP001057474"/>
    </source>
</evidence>
<gene>
    <name evidence="1" type="ORF">J2N86_14725</name>
    <name evidence="2" type="ORF">J2N86_15915</name>
</gene>
<geneLocation type="plasmid" evidence="2 3">
    <name>pLlyPCM2298_2</name>
</geneLocation>
<name>A0ABY4YD07_9GAMM</name>
<evidence type="ECO:0000313" key="1">
    <source>
        <dbReference type="EMBL" id="USQ15490.1"/>
    </source>
</evidence>
<dbReference type="Proteomes" id="UP001057474">
    <property type="component" value="Plasmid pLlyPCM2298_2"/>
</dbReference>
<sequence>MKKSIYWLQLRLVKGYKGMLGNFVPSCKEPQIEKEQRTLIMSTILKHCEKAQQPKNFEEDAQKHHNKRKASNNIAFLACEMIPSLTSSLNSKERLALFEKLNTSLFQKFLSSILLFPNFLNLSHPKNADLEPLQSLEEEHQCYIYYLISFINTPQQTRSFHEILYYRATPTHALTALNSWMLQCLQEQPESLLFVNQVIHEASKEENTKEFHMLQQLINLYCIKESPSREAQQARNVILT</sequence>
<dbReference type="Proteomes" id="UP001057474">
    <property type="component" value="Plasmid pLlyPCM2298_1"/>
</dbReference>
<evidence type="ECO:0000313" key="2">
    <source>
        <dbReference type="EMBL" id="USQ15513.1"/>
    </source>
</evidence>